<feature type="non-terminal residue" evidence="2">
    <location>
        <position position="65"/>
    </location>
</feature>
<sequence>YRLVGVVYYGDYHFVSRVITRDNKVYAHDGMEGGSSTYEGTLDSTLPVKNLERLNERRASLAIYA</sequence>
<dbReference type="AlphaFoldDB" id="A0A8H6I7Y3"/>
<organism evidence="2 3">
    <name type="scientific">Ephemerocybe angulata</name>
    <dbReference type="NCBI Taxonomy" id="980116"/>
    <lineage>
        <taxon>Eukaryota</taxon>
        <taxon>Fungi</taxon>
        <taxon>Dikarya</taxon>
        <taxon>Basidiomycota</taxon>
        <taxon>Agaricomycotina</taxon>
        <taxon>Agaricomycetes</taxon>
        <taxon>Agaricomycetidae</taxon>
        <taxon>Agaricales</taxon>
        <taxon>Agaricineae</taxon>
        <taxon>Psathyrellaceae</taxon>
        <taxon>Ephemerocybe</taxon>
    </lineage>
</organism>
<protein>
    <submittedName>
        <fullName evidence="2">Uncharacterized protein</fullName>
    </submittedName>
</protein>
<dbReference type="Proteomes" id="UP000521943">
    <property type="component" value="Unassembled WGS sequence"/>
</dbReference>
<proteinExistence type="predicted"/>
<keyword evidence="3" id="KW-1185">Reference proteome</keyword>
<name>A0A8H6I7Y3_9AGAR</name>
<gene>
    <name evidence="1" type="ORF">DFP72DRAFT_763936</name>
    <name evidence="2" type="ORF">DFP72DRAFT_794152</name>
</gene>
<evidence type="ECO:0000313" key="2">
    <source>
        <dbReference type="EMBL" id="KAF6759532.1"/>
    </source>
</evidence>
<comment type="caution">
    <text evidence="2">The sequence shown here is derived from an EMBL/GenBank/DDBJ whole genome shotgun (WGS) entry which is preliminary data.</text>
</comment>
<accession>A0A8H6I7Y3</accession>
<dbReference type="OrthoDB" id="2629491at2759"/>
<dbReference type="EMBL" id="JACGCI010000048">
    <property type="protein sequence ID" value="KAF6751772.1"/>
    <property type="molecule type" value="Genomic_DNA"/>
</dbReference>
<feature type="non-terminal residue" evidence="2">
    <location>
        <position position="1"/>
    </location>
</feature>
<reference evidence="2 3" key="1">
    <citation type="submission" date="2020-07" db="EMBL/GenBank/DDBJ databases">
        <title>Comparative genomics of pyrophilous fungi reveals a link between fire events and developmental genes.</title>
        <authorList>
            <consortium name="DOE Joint Genome Institute"/>
            <person name="Steindorff A.S."/>
            <person name="Carver A."/>
            <person name="Calhoun S."/>
            <person name="Stillman K."/>
            <person name="Liu H."/>
            <person name="Lipzen A."/>
            <person name="Pangilinan J."/>
            <person name="Labutti K."/>
            <person name="Bruns T.D."/>
            <person name="Grigoriev I.V."/>
        </authorList>
    </citation>
    <scope>NUCLEOTIDE SEQUENCE [LARGE SCALE GENOMIC DNA]</scope>
    <source>
        <strain evidence="2 3">CBS 144469</strain>
    </source>
</reference>
<dbReference type="EMBL" id="JACGCI010000015">
    <property type="protein sequence ID" value="KAF6759532.1"/>
    <property type="molecule type" value="Genomic_DNA"/>
</dbReference>
<evidence type="ECO:0000313" key="1">
    <source>
        <dbReference type="EMBL" id="KAF6751772.1"/>
    </source>
</evidence>
<evidence type="ECO:0000313" key="3">
    <source>
        <dbReference type="Proteomes" id="UP000521943"/>
    </source>
</evidence>